<dbReference type="EMBL" id="JGYV01000001">
    <property type="protein sequence ID" value="KFI66103.1"/>
    <property type="molecule type" value="Genomic_DNA"/>
</dbReference>
<dbReference type="eggNOG" id="ENOG502ZI2S">
    <property type="taxonomic scope" value="Bacteria"/>
</dbReference>
<keyword evidence="2" id="KW-1185">Reference proteome</keyword>
<organism evidence="1 2">
    <name type="scientific">Bifidobacterium cuniculi</name>
    <dbReference type="NCBI Taxonomy" id="1688"/>
    <lineage>
        <taxon>Bacteria</taxon>
        <taxon>Bacillati</taxon>
        <taxon>Actinomycetota</taxon>
        <taxon>Actinomycetes</taxon>
        <taxon>Bifidobacteriales</taxon>
        <taxon>Bifidobacteriaceae</taxon>
        <taxon>Bifidobacterium</taxon>
    </lineage>
</organism>
<dbReference type="Proteomes" id="UP000029067">
    <property type="component" value="Unassembled WGS sequence"/>
</dbReference>
<protein>
    <recommendedName>
        <fullName evidence="3">Type II toxin-antitoxin system HicA family toxin</fullName>
    </recommendedName>
</protein>
<name>A0A087B503_9BIFI</name>
<comment type="caution">
    <text evidence="1">The sequence shown here is derived from an EMBL/GenBank/DDBJ whole genome shotgun (WGS) entry which is preliminary data.</text>
</comment>
<dbReference type="AlphaFoldDB" id="A0A087B503"/>
<proteinExistence type="predicted"/>
<evidence type="ECO:0000313" key="2">
    <source>
        <dbReference type="Proteomes" id="UP000029067"/>
    </source>
</evidence>
<accession>A0A087B503</accession>
<evidence type="ECO:0008006" key="3">
    <source>
        <dbReference type="Google" id="ProtNLM"/>
    </source>
</evidence>
<dbReference type="STRING" id="1688.BCUN_0607"/>
<reference evidence="1 2" key="1">
    <citation type="submission" date="2014-03" db="EMBL/GenBank/DDBJ databases">
        <title>Genomics of Bifidobacteria.</title>
        <authorList>
            <person name="Ventura M."/>
            <person name="Milani C."/>
            <person name="Lugli G.A."/>
        </authorList>
    </citation>
    <scope>NUCLEOTIDE SEQUENCE [LARGE SCALE GENOMIC DNA]</scope>
    <source>
        <strain evidence="1 2">LMG 10738</strain>
    </source>
</reference>
<sequence length="63" mass="7913">MKQQRFLLRQLKRQGWRIRTSKKGWMLYPPDRAYDAVPLHKTYSDHRWWQNMIHDLRKKGYTP</sequence>
<evidence type="ECO:0000313" key="1">
    <source>
        <dbReference type="EMBL" id="KFI66103.1"/>
    </source>
</evidence>
<gene>
    <name evidence="1" type="ORF">BCUN_0607</name>
</gene>